<name>A0A6J8EPB1_MYTCO</name>
<evidence type="ECO:0000256" key="1">
    <source>
        <dbReference type="SAM" id="Coils"/>
    </source>
</evidence>
<evidence type="ECO:0000259" key="2">
    <source>
        <dbReference type="Pfam" id="PF00386"/>
    </source>
</evidence>
<keyword evidence="1" id="KW-0175">Coiled coil</keyword>
<feature type="coiled-coil region" evidence="1">
    <location>
        <begin position="135"/>
        <end position="176"/>
    </location>
</feature>
<dbReference type="SUPFAM" id="SSF49842">
    <property type="entry name" value="TNF-like"/>
    <property type="match status" value="1"/>
</dbReference>
<dbReference type="Proteomes" id="UP000507470">
    <property type="component" value="Unassembled WGS sequence"/>
</dbReference>
<dbReference type="InterPro" id="IPR001073">
    <property type="entry name" value="C1q_dom"/>
</dbReference>
<dbReference type="AlphaFoldDB" id="A0A6J8EPB1"/>
<proteinExistence type="predicted"/>
<evidence type="ECO:0000313" key="3">
    <source>
        <dbReference type="EMBL" id="CAC5421385.1"/>
    </source>
</evidence>
<dbReference type="OrthoDB" id="10021193at2759"/>
<feature type="domain" description="C1q" evidence="2">
    <location>
        <begin position="377"/>
        <end position="478"/>
    </location>
</feature>
<dbReference type="Gene3D" id="2.60.120.40">
    <property type="match status" value="1"/>
</dbReference>
<dbReference type="InterPro" id="IPR008983">
    <property type="entry name" value="Tumour_necrosis_fac-like_dom"/>
</dbReference>
<dbReference type="EMBL" id="CACVKT020009349">
    <property type="protein sequence ID" value="CAC5421385.1"/>
    <property type="molecule type" value="Genomic_DNA"/>
</dbReference>
<dbReference type="Pfam" id="PF00386">
    <property type="entry name" value="C1q"/>
    <property type="match status" value="1"/>
</dbReference>
<gene>
    <name evidence="3" type="ORF">MCOR_53519</name>
</gene>
<organism evidence="3 4">
    <name type="scientific">Mytilus coruscus</name>
    <name type="common">Sea mussel</name>
    <dbReference type="NCBI Taxonomy" id="42192"/>
    <lineage>
        <taxon>Eukaryota</taxon>
        <taxon>Metazoa</taxon>
        <taxon>Spiralia</taxon>
        <taxon>Lophotrochozoa</taxon>
        <taxon>Mollusca</taxon>
        <taxon>Bivalvia</taxon>
        <taxon>Autobranchia</taxon>
        <taxon>Pteriomorphia</taxon>
        <taxon>Mytilida</taxon>
        <taxon>Mytiloidea</taxon>
        <taxon>Mytilidae</taxon>
        <taxon>Mytilinae</taxon>
        <taxon>Mytilus</taxon>
    </lineage>
</organism>
<keyword evidence="4" id="KW-1185">Reference proteome</keyword>
<sequence>MKFNSVNVNVGFQNISSFIDTGMLVIEKSGLSMISVSVISNTDDANFYIYQNIQMQSNTRISDGSWNTGTHVITLQLHNGDKIWRKKLQQQDSERLQQETNKLRHDVDTNLALLTTQLQQKFDFLQKSLVDEGKLNETKQNMLLLQEKYQTLEHNYNRLQQEHSLLQTKFIAMENEMKRSNNRTDNCEKKVLDLESYHNATETRFRAQGEELYLMKNKSLQVEQEMAAFKQLPNIKPLIEINTLQNTVKSLTSQTNSLSMKEQARSQDFLALFNITVGTTKTLTELSTNVNNRLYDVWNNQTAAIAAIENNLTNQLQSFQTNQNKAIIRLENMVRAAESRANGTHDLLQRQINKSVEKVAMTAFVPVDTSRLSVGSVVKFSDVKFSIGIRTPSSFKNTGKFVCEKSGLYIVSASMEMNYDFSEFHIDVNSKVFTKNSKHNSDYWHSTSVSIAIELNTNDTVWIQISHTSANIRGDLHSRFTIIKIQ</sequence>
<evidence type="ECO:0000313" key="4">
    <source>
        <dbReference type="Proteomes" id="UP000507470"/>
    </source>
</evidence>
<dbReference type="SUPFAM" id="SSF58042">
    <property type="entry name" value="Outer membrane lipoprotein"/>
    <property type="match status" value="1"/>
</dbReference>
<protein>
    <recommendedName>
        <fullName evidence="2">C1q domain-containing protein</fullName>
    </recommendedName>
</protein>
<accession>A0A6J8EPB1</accession>
<reference evidence="3 4" key="1">
    <citation type="submission" date="2020-06" db="EMBL/GenBank/DDBJ databases">
        <authorList>
            <person name="Li R."/>
            <person name="Bekaert M."/>
        </authorList>
    </citation>
    <scope>NUCLEOTIDE SEQUENCE [LARGE SCALE GENOMIC DNA]</scope>
    <source>
        <strain evidence="4">wild</strain>
    </source>
</reference>